<dbReference type="Pfam" id="PF00172">
    <property type="entry name" value="Zn_clus"/>
    <property type="match status" value="1"/>
</dbReference>
<dbReference type="PANTHER" id="PTHR47540:SF2">
    <property type="entry name" value="ZN(II)2CYS6 TRANSCRIPTION FACTOR (EUROFUNG)"/>
    <property type="match status" value="1"/>
</dbReference>
<dbReference type="SMART" id="SM00066">
    <property type="entry name" value="GAL4"/>
    <property type="match status" value="1"/>
</dbReference>
<dbReference type="GeneID" id="37080924"/>
<dbReference type="SUPFAM" id="SSF57701">
    <property type="entry name" value="Zn2/Cys6 DNA-binding domain"/>
    <property type="match status" value="1"/>
</dbReference>
<dbReference type="InterPro" id="IPR001138">
    <property type="entry name" value="Zn2Cys6_DnaBD"/>
</dbReference>
<dbReference type="Proteomes" id="UP000248349">
    <property type="component" value="Unassembled WGS sequence"/>
</dbReference>
<dbReference type="GO" id="GO:0005634">
    <property type="term" value="C:nucleus"/>
    <property type="evidence" value="ECO:0007669"/>
    <property type="project" value="UniProtKB-SubCell"/>
</dbReference>
<name>A0A318Z9H7_9EURO</name>
<evidence type="ECO:0000313" key="8">
    <source>
        <dbReference type="EMBL" id="PYH44055.1"/>
    </source>
</evidence>
<dbReference type="AlphaFoldDB" id="A0A318Z9H7"/>
<dbReference type="RefSeq" id="XP_025430037.1">
    <property type="nucleotide sequence ID" value="XM_025579695.1"/>
</dbReference>
<dbReference type="GO" id="GO:0043565">
    <property type="term" value="F:sequence-specific DNA binding"/>
    <property type="evidence" value="ECO:0007669"/>
    <property type="project" value="TreeGrafter"/>
</dbReference>
<gene>
    <name evidence="8" type="ORF">BP01DRAFT_424385</name>
</gene>
<comment type="subcellular location">
    <subcellularLocation>
        <location evidence="1">Nucleus</location>
    </subcellularLocation>
</comment>
<organism evidence="8 9">
    <name type="scientific">Aspergillus saccharolyticus JOP 1030-1</name>
    <dbReference type="NCBI Taxonomy" id="1450539"/>
    <lineage>
        <taxon>Eukaryota</taxon>
        <taxon>Fungi</taxon>
        <taxon>Dikarya</taxon>
        <taxon>Ascomycota</taxon>
        <taxon>Pezizomycotina</taxon>
        <taxon>Eurotiomycetes</taxon>
        <taxon>Eurotiomycetidae</taxon>
        <taxon>Eurotiales</taxon>
        <taxon>Aspergillaceae</taxon>
        <taxon>Aspergillus</taxon>
        <taxon>Aspergillus subgen. Circumdati</taxon>
    </lineage>
</organism>
<sequence>MEATSPRRVRLACDSCHNMKMKCSGGQPCLTCTRYKHTCVYSAPHRIGRPRGSKNKAAPSPSTKDISSSAGLSGNGGKAEAWYYDQSHSPILGEENLAHALMPPVDEVIFRAPLANLPDYDAHCNAQVPSVPFSWAQSCLNDAVSNGSSAVSGLSEELYSLSSAHPPTSSHQLSQIAPDAPVSTLNTSLLSQNCNCVGVQAEALSSLRKKEADPYPIAFPIVLDATQEIQARWEALLSCAICRMDSDHVALLLLAMSLRLVLRWLQLVIHERVSLSRELSVASHSRQPSRGSTTSGMSDAPTSNVDGYQRGSTRSPFNSRSHSRSSNIFSDRIRIGNYELPKEEHDFMMNMLTSRTLGRLKQTHVGIATYFQQSQSGLNYSLTGEKKSIHLVLDHLRHSIETTEHLVQKAVQ</sequence>
<evidence type="ECO:0000256" key="6">
    <source>
        <dbReference type="SAM" id="MobiDB-lite"/>
    </source>
</evidence>
<keyword evidence="4" id="KW-0804">Transcription</keyword>
<dbReference type="PROSITE" id="PS50048">
    <property type="entry name" value="ZN2_CY6_FUNGAL_2"/>
    <property type="match status" value="1"/>
</dbReference>
<dbReference type="CDD" id="cd00067">
    <property type="entry name" value="GAL4"/>
    <property type="match status" value="1"/>
</dbReference>
<keyword evidence="3" id="KW-0238">DNA-binding</keyword>
<keyword evidence="2" id="KW-0805">Transcription regulation</keyword>
<dbReference type="GO" id="GO:0045944">
    <property type="term" value="P:positive regulation of transcription by RNA polymerase II"/>
    <property type="evidence" value="ECO:0007669"/>
    <property type="project" value="TreeGrafter"/>
</dbReference>
<feature type="domain" description="Zn(2)-C6 fungal-type" evidence="7">
    <location>
        <begin position="12"/>
        <end position="41"/>
    </location>
</feature>
<keyword evidence="5" id="KW-0539">Nucleus</keyword>
<dbReference type="OrthoDB" id="4330117at2759"/>
<dbReference type="GO" id="GO:0000981">
    <property type="term" value="F:DNA-binding transcription factor activity, RNA polymerase II-specific"/>
    <property type="evidence" value="ECO:0007669"/>
    <property type="project" value="InterPro"/>
</dbReference>
<evidence type="ECO:0000256" key="5">
    <source>
        <dbReference type="ARBA" id="ARBA00023242"/>
    </source>
</evidence>
<feature type="region of interest" description="Disordered" evidence="6">
    <location>
        <begin position="280"/>
        <end position="325"/>
    </location>
</feature>
<dbReference type="InterPro" id="IPR036864">
    <property type="entry name" value="Zn2-C6_fun-type_DNA-bd_sf"/>
</dbReference>
<evidence type="ECO:0000259" key="7">
    <source>
        <dbReference type="PROSITE" id="PS50048"/>
    </source>
</evidence>
<dbReference type="EMBL" id="KZ821239">
    <property type="protein sequence ID" value="PYH44055.1"/>
    <property type="molecule type" value="Genomic_DNA"/>
</dbReference>
<keyword evidence="9" id="KW-1185">Reference proteome</keyword>
<feature type="region of interest" description="Disordered" evidence="6">
    <location>
        <begin position="49"/>
        <end position="73"/>
    </location>
</feature>
<feature type="compositionally biased region" description="Low complexity" evidence="6">
    <location>
        <begin position="314"/>
        <end position="325"/>
    </location>
</feature>
<dbReference type="PANTHER" id="PTHR47540">
    <property type="entry name" value="THIAMINE REPRESSIBLE GENES REGULATORY PROTEIN THI5"/>
    <property type="match status" value="1"/>
</dbReference>
<accession>A0A318Z9H7</accession>
<evidence type="ECO:0000256" key="3">
    <source>
        <dbReference type="ARBA" id="ARBA00023125"/>
    </source>
</evidence>
<dbReference type="InterPro" id="IPR051711">
    <property type="entry name" value="Stress_Response_Reg"/>
</dbReference>
<evidence type="ECO:0000313" key="9">
    <source>
        <dbReference type="Proteomes" id="UP000248349"/>
    </source>
</evidence>
<evidence type="ECO:0000256" key="2">
    <source>
        <dbReference type="ARBA" id="ARBA00023015"/>
    </source>
</evidence>
<dbReference type="Gene3D" id="4.10.240.10">
    <property type="entry name" value="Zn(2)-C6 fungal-type DNA-binding domain"/>
    <property type="match status" value="1"/>
</dbReference>
<evidence type="ECO:0000256" key="4">
    <source>
        <dbReference type="ARBA" id="ARBA00023163"/>
    </source>
</evidence>
<dbReference type="PROSITE" id="PS00463">
    <property type="entry name" value="ZN2_CY6_FUNGAL_1"/>
    <property type="match status" value="1"/>
</dbReference>
<evidence type="ECO:0000256" key="1">
    <source>
        <dbReference type="ARBA" id="ARBA00004123"/>
    </source>
</evidence>
<proteinExistence type="predicted"/>
<protein>
    <recommendedName>
        <fullName evidence="7">Zn(2)-C6 fungal-type domain-containing protein</fullName>
    </recommendedName>
</protein>
<feature type="compositionally biased region" description="Polar residues" evidence="6">
    <location>
        <begin position="282"/>
        <end position="313"/>
    </location>
</feature>
<dbReference type="GO" id="GO:0008270">
    <property type="term" value="F:zinc ion binding"/>
    <property type="evidence" value="ECO:0007669"/>
    <property type="project" value="InterPro"/>
</dbReference>
<reference evidence="8 9" key="1">
    <citation type="submission" date="2016-12" db="EMBL/GenBank/DDBJ databases">
        <title>The genomes of Aspergillus section Nigri reveals drivers in fungal speciation.</title>
        <authorList>
            <consortium name="DOE Joint Genome Institute"/>
            <person name="Vesth T.C."/>
            <person name="Nybo J."/>
            <person name="Theobald S."/>
            <person name="Brandl J."/>
            <person name="Frisvad J.C."/>
            <person name="Nielsen K.F."/>
            <person name="Lyhne E.K."/>
            <person name="Kogle M.E."/>
            <person name="Kuo A."/>
            <person name="Riley R."/>
            <person name="Clum A."/>
            <person name="Nolan M."/>
            <person name="Lipzen A."/>
            <person name="Salamov A."/>
            <person name="Henrissat B."/>
            <person name="Wiebenga A."/>
            <person name="De Vries R.P."/>
            <person name="Grigoriev I.V."/>
            <person name="Mortensen U.H."/>
            <person name="Andersen M.R."/>
            <person name="Baker S.E."/>
        </authorList>
    </citation>
    <scope>NUCLEOTIDE SEQUENCE [LARGE SCALE GENOMIC DNA]</scope>
    <source>
        <strain evidence="8 9">JOP 1030-1</strain>
    </source>
</reference>
<dbReference type="STRING" id="1450539.A0A318Z9H7"/>
<feature type="compositionally biased region" description="Polar residues" evidence="6">
    <location>
        <begin position="60"/>
        <end position="72"/>
    </location>
</feature>